<dbReference type="PANTHER" id="PTHR33171">
    <property type="entry name" value="LAR_N DOMAIN-CONTAINING PROTEIN"/>
    <property type="match status" value="1"/>
</dbReference>
<dbReference type="InterPro" id="IPR048068">
    <property type="entry name" value="LarA-like"/>
</dbReference>
<dbReference type="Gene3D" id="3.90.226.30">
    <property type="match status" value="1"/>
</dbReference>
<evidence type="ECO:0000259" key="1">
    <source>
        <dbReference type="Pfam" id="PF09861"/>
    </source>
</evidence>
<dbReference type="EMBL" id="LGCK01000002">
    <property type="protein sequence ID" value="KPL74674.1"/>
    <property type="molecule type" value="Genomic_DNA"/>
</dbReference>
<dbReference type="PANTHER" id="PTHR33171:SF17">
    <property type="entry name" value="LARA-LIKE N-TERMINAL DOMAIN-CONTAINING PROTEIN"/>
    <property type="match status" value="1"/>
</dbReference>
<evidence type="ECO:0000313" key="3">
    <source>
        <dbReference type="EMBL" id="KPL74674.1"/>
    </source>
</evidence>
<dbReference type="Pfam" id="PF09861">
    <property type="entry name" value="Lar_N"/>
    <property type="match status" value="1"/>
</dbReference>
<reference evidence="3 4" key="1">
    <citation type="submission" date="2015-07" db="EMBL/GenBank/DDBJ databases">
        <title>Genome sequence of Leptolinea tardivitalis DSM 16556.</title>
        <authorList>
            <person name="Hemp J."/>
            <person name="Ward L.M."/>
            <person name="Pace L.A."/>
            <person name="Fischer W.W."/>
        </authorList>
    </citation>
    <scope>NUCLEOTIDE SEQUENCE [LARGE SCALE GENOMIC DNA]</scope>
    <source>
        <strain evidence="3 4">YMTK-2</strain>
    </source>
</reference>
<dbReference type="STRING" id="229920.ADM99_00825"/>
<accession>A0A0N8GM95</accession>
<dbReference type="InterPro" id="IPR047926">
    <property type="entry name" value="Ni_dep_LarA"/>
</dbReference>
<dbReference type="InterPro" id="IPR018657">
    <property type="entry name" value="LarA-like_N"/>
</dbReference>
<evidence type="ECO:0000259" key="2">
    <source>
        <dbReference type="Pfam" id="PF21113"/>
    </source>
</evidence>
<sequence>MPCFSLPYGNSVISGSLPDSIAVDTLLPPISSIVCDEELLVQDAITHPIGTFSWKNVSPAGSVAIAINDKTRPVPNSILVPALLGKLDQIGFTPDQITFFIATGTHTPMKKEEFGLLLPENIEKNYKIVSHDCDNEQNLTYLGETKRKTPVYINSSFYKSDYKFLIGNIEPHHFMGYSGGAKTASIGLTGRQTINKNHAMLVEPESTFGVYGKNPTRQDVEEIGDLIKVDAALNVVMNSSRQIMHAVFGSIREVMSVGIPLSRKICQTNVTHSNYDLVIASPGGYPKDINLYQSQKALSHAASITRDGGCVILVAECKEGVGSNSYEAFMEGIKSIDAVFSKLQQEGFKVGPHKALQFAREQRRIRIIVVSSLDADRLSRLLLEPSASLEDACKIACTNLPKNAKIAIMPKATNTIPSLEINDIV</sequence>
<keyword evidence="4" id="KW-1185">Reference proteome</keyword>
<name>A0A0N8GM95_9CHLR</name>
<proteinExistence type="predicted"/>
<evidence type="ECO:0000313" key="4">
    <source>
        <dbReference type="Proteomes" id="UP000050430"/>
    </source>
</evidence>
<feature type="domain" description="LarA-like N-terminal" evidence="1">
    <location>
        <begin position="8"/>
        <end position="207"/>
    </location>
</feature>
<dbReference type="RefSeq" id="WP_062423330.1">
    <property type="nucleotide sequence ID" value="NZ_BBYA01000014.1"/>
</dbReference>
<dbReference type="Proteomes" id="UP000050430">
    <property type="component" value="Unassembled WGS sequence"/>
</dbReference>
<dbReference type="AlphaFoldDB" id="A0A0N8GM95"/>
<gene>
    <name evidence="3" type="ORF">ADM99_00825</name>
</gene>
<dbReference type="NCBIfam" id="NF033504">
    <property type="entry name" value="Ni_dep_LarA"/>
    <property type="match status" value="1"/>
</dbReference>
<dbReference type="Gene3D" id="3.40.50.11440">
    <property type="match status" value="1"/>
</dbReference>
<dbReference type="OrthoDB" id="9770545at2"/>
<dbReference type="InterPro" id="IPR048520">
    <property type="entry name" value="LarA_C"/>
</dbReference>
<dbReference type="Pfam" id="PF21113">
    <property type="entry name" value="LarA_C"/>
    <property type="match status" value="1"/>
</dbReference>
<comment type="caution">
    <text evidence="3">The sequence shown here is derived from an EMBL/GenBank/DDBJ whole genome shotgun (WGS) entry which is preliminary data.</text>
</comment>
<protein>
    <submittedName>
        <fullName evidence="3">Uncharacterized protein</fullName>
    </submittedName>
</protein>
<feature type="domain" description="Lactate racemase C-terminal" evidence="2">
    <location>
        <begin position="271"/>
        <end position="412"/>
    </location>
</feature>
<dbReference type="InterPro" id="IPR043166">
    <property type="entry name" value="LarA-like_C"/>
</dbReference>
<organism evidence="3 4">
    <name type="scientific">Leptolinea tardivitalis</name>
    <dbReference type="NCBI Taxonomy" id="229920"/>
    <lineage>
        <taxon>Bacteria</taxon>
        <taxon>Bacillati</taxon>
        <taxon>Chloroflexota</taxon>
        <taxon>Anaerolineae</taxon>
        <taxon>Anaerolineales</taxon>
        <taxon>Anaerolineaceae</taxon>
        <taxon>Leptolinea</taxon>
    </lineage>
</organism>
<dbReference type="GO" id="GO:0050043">
    <property type="term" value="F:lactate racemase activity"/>
    <property type="evidence" value="ECO:0007669"/>
    <property type="project" value="InterPro"/>
</dbReference>